<dbReference type="EMBL" id="BMJV01000009">
    <property type="protein sequence ID" value="GGG83207.1"/>
    <property type="molecule type" value="Genomic_DNA"/>
</dbReference>
<keyword evidence="3" id="KW-1185">Reference proteome</keyword>
<feature type="compositionally biased region" description="Basic and acidic residues" evidence="1">
    <location>
        <begin position="181"/>
        <end position="216"/>
    </location>
</feature>
<accession>A0A8J2ZN88</accession>
<evidence type="ECO:0000313" key="3">
    <source>
        <dbReference type="Proteomes" id="UP000617145"/>
    </source>
</evidence>
<feature type="compositionally biased region" description="Basic and acidic residues" evidence="1">
    <location>
        <begin position="102"/>
        <end position="118"/>
    </location>
</feature>
<organism evidence="2 3">
    <name type="scientific">Salipiger pallidus</name>
    <dbReference type="NCBI Taxonomy" id="1775170"/>
    <lineage>
        <taxon>Bacteria</taxon>
        <taxon>Pseudomonadati</taxon>
        <taxon>Pseudomonadota</taxon>
        <taxon>Alphaproteobacteria</taxon>
        <taxon>Rhodobacterales</taxon>
        <taxon>Roseobacteraceae</taxon>
        <taxon>Salipiger</taxon>
    </lineage>
</organism>
<sequence length="222" mass="24127">MLRVSRPLFVDRAKIQRAARLAAQIREVAPPVAFLPSEGERSLVAGDSDVYAVFQIADLLVQGTPGVTVVIAPQGQRDGDVTGVEHHVRQVFEGGAGPFKHMAAEDRGGARGKDDARQKPPLRVLQRARVHPAGKGAPEDQRHYQPEQCQPQAHRDGTAQARVRLVAAHVEAWILDGRKLVSREGQHPPDAHGDRDGQGSARVRPDQPRPKGDPAKTRAQTP</sequence>
<evidence type="ECO:0000313" key="2">
    <source>
        <dbReference type="EMBL" id="GGG83207.1"/>
    </source>
</evidence>
<proteinExistence type="predicted"/>
<reference evidence="2" key="1">
    <citation type="journal article" date="2014" name="Int. J. Syst. Evol. Microbiol.">
        <title>Complete genome sequence of Corynebacterium casei LMG S-19264T (=DSM 44701T), isolated from a smear-ripened cheese.</title>
        <authorList>
            <consortium name="US DOE Joint Genome Institute (JGI-PGF)"/>
            <person name="Walter F."/>
            <person name="Albersmeier A."/>
            <person name="Kalinowski J."/>
            <person name="Ruckert C."/>
        </authorList>
    </citation>
    <scope>NUCLEOTIDE SEQUENCE</scope>
    <source>
        <strain evidence="2">CGMCC 1.15762</strain>
    </source>
</reference>
<comment type="caution">
    <text evidence="2">The sequence shown here is derived from an EMBL/GenBank/DDBJ whole genome shotgun (WGS) entry which is preliminary data.</text>
</comment>
<reference evidence="2" key="2">
    <citation type="submission" date="2020-09" db="EMBL/GenBank/DDBJ databases">
        <authorList>
            <person name="Sun Q."/>
            <person name="Zhou Y."/>
        </authorList>
    </citation>
    <scope>NUCLEOTIDE SEQUENCE</scope>
    <source>
        <strain evidence="2">CGMCC 1.15762</strain>
    </source>
</reference>
<name>A0A8J2ZN88_9RHOB</name>
<feature type="region of interest" description="Disordered" evidence="1">
    <location>
        <begin position="181"/>
        <end position="222"/>
    </location>
</feature>
<dbReference type="Proteomes" id="UP000617145">
    <property type="component" value="Unassembled WGS sequence"/>
</dbReference>
<evidence type="ECO:0000256" key="1">
    <source>
        <dbReference type="SAM" id="MobiDB-lite"/>
    </source>
</evidence>
<gene>
    <name evidence="2" type="ORF">GCM10011415_36290</name>
</gene>
<dbReference type="AlphaFoldDB" id="A0A8J2ZN88"/>
<protein>
    <submittedName>
        <fullName evidence="2">Uncharacterized protein</fullName>
    </submittedName>
</protein>
<feature type="region of interest" description="Disordered" evidence="1">
    <location>
        <begin position="95"/>
        <end position="157"/>
    </location>
</feature>